<accession>A0A1Y0HHK3</accession>
<dbReference type="AlphaFoldDB" id="A0A1Y0HHK3"/>
<keyword evidence="2" id="KW-1185">Reference proteome</keyword>
<gene>
    <name evidence="1" type="ORF">Sdiek1_0407</name>
</gene>
<dbReference type="KEGG" id="suls:Sdiek1_0407"/>
<sequence>MDSRLFQIDPYAGISYGLYNSVKGDKGSFEDFLLHYDSTGANNEDSSWLTKLVKEDNNKALSSPAVWEAMNTLGVNGLDLMGSVSSSDFFDTQASGLKLQLMQAFSKREDYAQMKPLLEQLMS</sequence>
<dbReference type="EMBL" id="CP021416">
    <property type="protein sequence ID" value="ARU47589.1"/>
    <property type="molecule type" value="Genomic_DNA"/>
</dbReference>
<dbReference type="Proteomes" id="UP000196005">
    <property type="component" value="Chromosome"/>
</dbReference>
<proteinExistence type="predicted"/>
<dbReference type="RefSeq" id="WP_087437667.1">
    <property type="nucleotide sequence ID" value="NZ_CP021416.1"/>
</dbReference>
<evidence type="ECO:0000313" key="1">
    <source>
        <dbReference type="EMBL" id="ARU47589.1"/>
    </source>
</evidence>
<organism evidence="1 2">
    <name type="scientific">Sulfurospirillum diekertiae</name>
    <dbReference type="NCBI Taxonomy" id="1854492"/>
    <lineage>
        <taxon>Bacteria</taxon>
        <taxon>Pseudomonadati</taxon>
        <taxon>Campylobacterota</taxon>
        <taxon>Epsilonproteobacteria</taxon>
        <taxon>Campylobacterales</taxon>
        <taxon>Sulfurospirillaceae</taxon>
        <taxon>Sulfurospirillum</taxon>
    </lineage>
</organism>
<evidence type="ECO:0000313" key="2">
    <source>
        <dbReference type="Proteomes" id="UP000196005"/>
    </source>
</evidence>
<name>A0A1Y0HHK3_9BACT</name>
<dbReference type="OrthoDB" id="5339658at2"/>
<protein>
    <submittedName>
        <fullName evidence="1">Uncharacterized protein</fullName>
    </submittedName>
</protein>
<reference evidence="2" key="1">
    <citation type="submission" date="2017-05" db="EMBL/GenBank/DDBJ databases">
        <title>Dechlorination kinetics govern the competition between two new strains of the genus Sulfurospirillum.</title>
        <authorList>
            <person name="Buttet G.F."/>
            <person name="Murray A.M."/>
            <person name="Goris T."/>
            <person name="Burion M."/>
            <person name="Lin B."/>
            <person name="Rolle M."/>
            <person name="Maillard J."/>
        </authorList>
    </citation>
    <scope>NUCLEOTIDE SEQUENCE [LARGE SCALE GENOMIC DNA]</scope>
    <source>
        <strain evidence="2">SL2-1</strain>
    </source>
</reference>